<protein>
    <submittedName>
        <fullName evidence="2">C2H2-type domain-containing protein</fullName>
    </submittedName>
</protein>
<proteinExistence type="predicted"/>
<evidence type="ECO:0000313" key="1">
    <source>
        <dbReference type="Proteomes" id="UP000887579"/>
    </source>
</evidence>
<accession>A0AC34FCZ9</accession>
<evidence type="ECO:0000313" key="2">
    <source>
        <dbReference type="WBParaSite" id="ES5_v2.g15079.t1"/>
    </source>
</evidence>
<dbReference type="Proteomes" id="UP000887579">
    <property type="component" value="Unplaced"/>
</dbReference>
<sequence length="332" mass="38105">MVNGPTTRGKYNKSPSKRTPLKQQTQMAQMPQLNGPYKNNIQIDLPPIPAAIRPRHKRKHSDSSSLQQSSSRDEEDDEKVHECKHCPFTCLDSKMLKFHTRMHDGERPQKCAMCTFSCFNIDALYSHMNVHAPQLPENMLIMLKKKVAQRRRNGSLMERETISPNATNNYCTQCSFRCDTVVALMNHQEYHGSRNNLFKCRYCDYSANSHDVVTYHENTHHMDLPATNQSLNFSAINGINDTDEVSEKRQKYKCTRCLYICHELSDYISHFEKQHIGEPEFEEIIQKLKMGLLPTLPIRANIISQQTCHATIAQEQQHGSPIATIALSEATL</sequence>
<organism evidence="1 2">
    <name type="scientific">Panagrolaimus sp. ES5</name>
    <dbReference type="NCBI Taxonomy" id="591445"/>
    <lineage>
        <taxon>Eukaryota</taxon>
        <taxon>Metazoa</taxon>
        <taxon>Ecdysozoa</taxon>
        <taxon>Nematoda</taxon>
        <taxon>Chromadorea</taxon>
        <taxon>Rhabditida</taxon>
        <taxon>Tylenchina</taxon>
        <taxon>Panagrolaimomorpha</taxon>
        <taxon>Panagrolaimoidea</taxon>
        <taxon>Panagrolaimidae</taxon>
        <taxon>Panagrolaimus</taxon>
    </lineage>
</organism>
<reference evidence="2" key="1">
    <citation type="submission" date="2022-11" db="UniProtKB">
        <authorList>
            <consortium name="WormBaseParasite"/>
        </authorList>
    </citation>
    <scope>IDENTIFICATION</scope>
</reference>
<name>A0AC34FCZ9_9BILA</name>
<dbReference type="WBParaSite" id="ES5_v2.g15079.t1">
    <property type="protein sequence ID" value="ES5_v2.g15079.t1"/>
    <property type="gene ID" value="ES5_v2.g15079"/>
</dbReference>